<dbReference type="PANTHER" id="PTHR30033:SF1">
    <property type="entry name" value="FLAGELLAR HOOK-ASSOCIATED PROTEIN 1"/>
    <property type="match status" value="1"/>
</dbReference>
<dbReference type="NCBIfam" id="TIGR02492">
    <property type="entry name" value="flgK_ends"/>
    <property type="match status" value="1"/>
</dbReference>
<feature type="domain" description="Flagellar hook-associated protein FlgK helical" evidence="10">
    <location>
        <begin position="99"/>
        <end position="363"/>
    </location>
</feature>
<evidence type="ECO:0000313" key="11">
    <source>
        <dbReference type="EMBL" id="KTE92026.1"/>
    </source>
</evidence>
<dbReference type="InterPro" id="IPR001444">
    <property type="entry name" value="Flag_bb_rod_N"/>
</dbReference>
<evidence type="ECO:0000256" key="4">
    <source>
        <dbReference type="ARBA" id="ARBA00016244"/>
    </source>
</evidence>
<dbReference type="GO" id="GO:0005198">
    <property type="term" value="F:structural molecule activity"/>
    <property type="evidence" value="ECO:0007669"/>
    <property type="project" value="UniProtKB-UniRule"/>
</dbReference>
<feature type="domain" description="Flagellar basal-body/hook protein C-terminal" evidence="9">
    <location>
        <begin position="538"/>
        <end position="574"/>
    </location>
</feature>
<dbReference type="InterPro" id="IPR010930">
    <property type="entry name" value="Flg_bb/hook_C_dom"/>
</dbReference>
<sequence>MRSTFAGLELARRALESQQIALDTTGHNISNANTTGYTRQVVNLQATLPDSIPGMGHYLSVGTGVTVQSIERARDIFIDRQFRWENSKHEYWAARENTLAKIEGLLNEPSDNSLSNDLSQFWNAWSDLSKNPENLGARSVVLERAATLVDTFHHIDQQITELQKSLDSSVRVQIGQINMYAKQIQELNLQIKKVQVSGDNPNDLLDKRDALVDELSKLVNVRVVESRDPTFTDREVNVFKLYIGNDKTANQILVDDTKSYQLETPAAAGADGEPFAEVKWGAGHPLAGASVDLGEGSGELQASILLRGSGFDYDTANGDTKANAHLAYLREQYNELARGIAEAVNAIHRTGINKDNNSGLDFFDTGAEPVTAANIKVNVDLINDPWQIATGKNTFGDGEIAKAINSLSSGWTGLTGLALTKTDGKTILIDPNTGDETSDPSIGRSVVWASATDTPLLDPDTGDPILIDPATGDVTTDTAIGKPVVWAPLPPLSASSFGDYYGAALAELGVDVQQATRMKEGQAVLVTHMYNQRESVVGVNMDEEITNLVKFQKSYTAAARIVTMLDSMLDTIVNGMGVTR</sequence>
<keyword evidence="11" id="KW-0969">Cilium</keyword>
<dbReference type="EMBL" id="LOCK01000017">
    <property type="protein sequence ID" value="KTE92026.1"/>
    <property type="molecule type" value="Genomic_DNA"/>
</dbReference>
<dbReference type="PRINTS" id="PR01005">
    <property type="entry name" value="FLGHOOKAP1"/>
</dbReference>
<name>A0A0W1JJ95_DESHA</name>
<gene>
    <name evidence="7" type="primary">flgK</name>
    <name evidence="11" type="ORF">AT727_03565</name>
</gene>
<dbReference type="GO" id="GO:0009424">
    <property type="term" value="C:bacterial-type flagellum hook"/>
    <property type="evidence" value="ECO:0007669"/>
    <property type="project" value="UniProtKB-UniRule"/>
</dbReference>
<dbReference type="GO" id="GO:0005576">
    <property type="term" value="C:extracellular region"/>
    <property type="evidence" value="ECO:0007669"/>
    <property type="project" value="UniProtKB-SubCell"/>
</dbReference>
<dbReference type="AlphaFoldDB" id="A0A0W1JJ95"/>
<comment type="similarity">
    <text evidence="3 7">Belongs to the flagella basal body rod proteins family.</text>
</comment>
<evidence type="ECO:0000256" key="3">
    <source>
        <dbReference type="ARBA" id="ARBA00009677"/>
    </source>
</evidence>
<dbReference type="GO" id="GO:0044780">
    <property type="term" value="P:bacterial-type flagellum assembly"/>
    <property type="evidence" value="ECO:0007669"/>
    <property type="project" value="InterPro"/>
</dbReference>
<evidence type="ECO:0000256" key="2">
    <source>
        <dbReference type="ARBA" id="ARBA00004613"/>
    </source>
</evidence>
<evidence type="ECO:0000256" key="1">
    <source>
        <dbReference type="ARBA" id="ARBA00004365"/>
    </source>
</evidence>
<dbReference type="InterPro" id="IPR002371">
    <property type="entry name" value="FlgK"/>
</dbReference>
<evidence type="ECO:0000256" key="7">
    <source>
        <dbReference type="RuleBase" id="RU362065"/>
    </source>
</evidence>
<accession>A0A0W1JJ95</accession>
<evidence type="ECO:0000259" key="8">
    <source>
        <dbReference type="Pfam" id="PF00460"/>
    </source>
</evidence>
<evidence type="ECO:0000259" key="9">
    <source>
        <dbReference type="Pfam" id="PF06429"/>
    </source>
</evidence>
<dbReference type="Pfam" id="PF00460">
    <property type="entry name" value="Flg_bb_rod"/>
    <property type="match status" value="1"/>
</dbReference>
<protein>
    <recommendedName>
        <fullName evidence="4 7">Flagellar hook-associated protein 1</fullName>
        <shortName evidence="7">HAP1</shortName>
    </recommendedName>
</protein>
<evidence type="ECO:0000259" key="10">
    <source>
        <dbReference type="Pfam" id="PF22638"/>
    </source>
</evidence>
<proteinExistence type="inferred from homology"/>
<keyword evidence="5 7" id="KW-0964">Secreted</keyword>
<comment type="caution">
    <text evidence="11">The sequence shown here is derived from an EMBL/GenBank/DDBJ whole genome shotgun (WGS) entry which is preliminary data.</text>
</comment>
<keyword evidence="11" id="KW-0966">Cell projection</keyword>
<comment type="subcellular location">
    <subcellularLocation>
        <location evidence="1 7">Bacterial flagellum</location>
    </subcellularLocation>
    <subcellularLocation>
        <location evidence="2 7">Secreted</location>
    </subcellularLocation>
</comment>
<dbReference type="SUPFAM" id="SSF64518">
    <property type="entry name" value="Phase 1 flagellin"/>
    <property type="match status" value="1"/>
</dbReference>
<keyword evidence="11" id="KW-0282">Flagellum</keyword>
<dbReference type="InterPro" id="IPR053927">
    <property type="entry name" value="FlgK_helical"/>
</dbReference>
<keyword evidence="6 7" id="KW-0975">Bacterial flagellum</keyword>
<dbReference type="RefSeq" id="WP_058491196.1">
    <property type="nucleotide sequence ID" value="NZ_LOCK01000017.1"/>
</dbReference>
<dbReference type="Proteomes" id="UP000054623">
    <property type="component" value="Unassembled WGS sequence"/>
</dbReference>
<dbReference type="PANTHER" id="PTHR30033">
    <property type="entry name" value="FLAGELLAR HOOK-ASSOCIATED PROTEIN 1"/>
    <property type="match status" value="1"/>
</dbReference>
<evidence type="ECO:0000256" key="6">
    <source>
        <dbReference type="ARBA" id="ARBA00023143"/>
    </source>
</evidence>
<reference evidence="11 12" key="1">
    <citation type="submission" date="2015-12" db="EMBL/GenBank/DDBJ databases">
        <title>Draft Genome Sequence of Desulfitobacterium hafniense Strain DH, a Sulfate-reducing Bacterium Isolated from Paddy Soils.</title>
        <authorList>
            <person name="Bao P."/>
            <person name="Zhang X."/>
            <person name="Li G."/>
        </authorList>
    </citation>
    <scope>NUCLEOTIDE SEQUENCE [LARGE SCALE GENOMIC DNA]</scope>
    <source>
        <strain evidence="11 12">DH</strain>
    </source>
</reference>
<evidence type="ECO:0000313" key="12">
    <source>
        <dbReference type="Proteomes" id="UP000054623"/>
    </source>
</evidence>
<dbReference type="Pfam" id="PF06429">
    <property type="entry name" value="Flg_bbr_C"/>
    <property type="match status" value="1"/>
</dbReference>
<feature type="domain" description="Flagellar basal body rod protein N-terminal" evidence="8">
    <location>
        <begin position="9"/>
        <end position="38"/>
    </location>
</feature>
<dbReference type="Pfam" id="PF22638">
    <property type="entry name" value="FlgK_D1"/>
    <property type="match status" value="1"/>
</dbReference>
<dbReference type="OrthoDB" id="9802553at2"/>
<organism evidence="11 12">
    <name type="scientific">Desulfitobacterium hafniense</name>
    <name type="common">Desulfitobacterium frappieri</name>
    <dbReference type="NCBI Taxonomy" id="49338"/>
    <lineage>
        <taxon>Bacteria</taxon>
        <taxon>Bacillati</taxon>
        <taxon>Bacillota</taxon>
        <taxon>Clostridia</taxon>
        <taxon>Eubacteriales</taxon>
        <taxon>Desulfitobacteriaceae</taxon>
        <taxon>Desulfitobacterium</taxon>
    </lineage>
</organism>
<evidence type="ECO:0000256" key="5">
    <source>
        <dbReference type="ARBA" id="ARBA00022525"/>
    </source>
</evidence>